<gene>
    <name evidence="1" type="ORF">ANN_13887</name>
</gene>
<evidence type="ECO:0000313" key="1">
    <source>
        <dbReference type="EMBL" id="KAJ4437948.1"/>
    </source>
</evidence>
<dbReference type="EMBL" id="JAJSOF020000019">
    <property type="protein sequence ID" value="KAJ4437948.1"/>
    <property type="molecule type" value="Genomic_DNA"/>
</dbReference>
<comment type="caution">
    <text evidence="1">The sequence shown here is derived from an EMBL/GenBank/DDBJ whole genome shotgun (WGS) entry which is preliminary data.</text>
</comment>
<evidence type="ECO:0000313" key="2">
    <source>
        <dbReference type="Proteomes" id="UP001148838"/>
    </source>
</evidence>
<name>A0ABQ8SVC3_PERAM</name>
<dbReference type="Proteomes" id="UP001148838">
    <property type="component" value="Unassembled WGS sequence"/>
</dbReference>
<protein>
    <submittedName>
        <fullName evidence="1">Uncharacterized protein</fullName>
    </submittedName>
</protein>
<sequence length="119" mass="13662">MTGLCEGGNEPPGSLKARADINSDHVLLIGAVDIRLKKIRGINMRKKLNMEKLKDEEDRRKFQAYFQEKAATLESTPENSNKYWTHLKSRIQTTVEKAIGYTEGVRIKKPWVTGKIFER</sequence>
<proteinExistence type="predicted"/>
<reference evidence="1 2" key="1">
    <citation type="journal article" date="2022" name="Allergy">
        <title>Genome assembly and annotation of Periplaneta americana reveal a comprehensive cockroach allergen profile.</title>
        <authorList>
            <person name="Wang L."/>
            <person name="Xiong Q."/>
            <person name="Saelim N."/>
            <person name="Wang L."/>
            <person name="Nong W."/>
            <person name="Wan A.T."/>
            <person name="Shi M."/>
            <person name="Liu X."/>
            <person name="Cao Q."/>
            <person name="Hui J.H.L."/>
            <person name="Sookrung N."/>
            <person name="Leung T.F."/>
            <person name="Tungtrongchitr A."/>
            <person name="Tsui S.K.W."/>
        </authorList>
    </citation>
    <scope>NUCLEOTIDE SEQUENCE [LARGE SCALE GENOMIC DNA]</scope>
    <source>
        <strain evidence="1">PWHHKU_190912</strain>
    </source>
</reference>
<organism evidence="1 2">
    <name type="scientific">Periplaneta americana</name>
    <name type="common">American cockroach</name>
    <name type="synonym">Blatta americana</name>
    <dbReference type="NCBI Taxonomy" id="6978"/>
    <lineage>
        <taxon>Eukaryota</taxon>
        <taxon>Metazoa</taxon>
        <taxon>Ecdysozoa</taxon>
        <taxon>Arthropoda</taxon>
        <taxon>Hexapoda</taxon>
        <taxon>Insecta</taxon>
        <taxon>Pterygota</taxon>
        <taxon>Neoptera</taxon>
        <taxon>Polyneoptera</taxon>
        <taxon>Dictyoptera</taxon>
        <taxon>Blattodea</taxon>
        <taxon>Blattoidea</taxon>
        <taxon>Blattidae</taxon>
        <taxon>Blattinae</taxon>
        <taxon>Periplaneta</taxon>
    </lineage>
</organism>
<accession>A0ABQ8SVC3</accession>
<keyword evidence="2" id="KW-1185">Reference proteome</keyword>